<evidence type="ECO:0000313" key="3">
    <source>
        <dbReference type="Proteomes" id="UP000564378"/>
    </source>
</evidence>
<feature type="region of interest" description="Disordered" evidence="1">
    <location>
        <begin position="96"/>
        <end position="162"/>
    </location>
</feature>
<feature type="compositionally biased region" description="Basic and acidic residues" evidence="1">
    <location>
        <begin position="96"/>
        <end position="105"/>
    </location>
</feature>
<dbReference type="AlphaFoldDB" id="A0A842HTN2"/>
<organism evidence="2 3">
    <name type="scientific">Parasphingopyxis marina</name>
    <dbReference type="NCBI Taxonomy" id="2761622"/>
    <lineage>
        <taxon>Bacteria</taxon>
        <taxon>Pseudomonadati</taxon>
        <taxon>Pseudomonadota</taxon>
        <taxon>Alphaproteobacteria</taxon>
        <taxon>Sphingomonadales</taxon>
        <taxon>Sphingomonadaceae</taxon>
        <taxon>Parasphingopyxis</taxon>
    </lineage>
</organism>
<name>A0A842HTN2_9SPHN</name>
<dbReference type="Proteomes" id="UP000564378">
    <property type="component" value="Unassembled WGS sequence"/>
</dbReference>
<gene>
    <name evidence="2" type="ORF">H6P80_01990</name>
</gene>
<dbReference type="RefSeq" id="WP_185799670.1">
    <property type="nucleotide sequence ID" value="NZ_JACJVJ010000001.1"/>
</dbReference>
<proteinExistence type="predicted"/>
<sequence>MTSAANRVGMSRESAYRLRARRGAAGFAAAWDAIMGAPAGEGMRGPRAKVTPAPLSQRLCADLYRPVLRGGRYVGTERKADISALCAALSRADRLTGDRPVRGDPGKGAAPQKGALVSTGPSAACRGTFVESRVTAGPRGATRRQPTIQGAARPEERSPASP</sequence>
<reference evidence="2 3" key="1">
    <citation type="submission" date="2020-08" db="EMBL/GenBank/DDBJ databases">
        <title>Draft genome sequence of Parasphingopyxis sp. GrpM-11.</title>
        <authorList>
            <person name="Oh J."/>
            <person name="Roh D.-H."/>
        </authorList>
    </citation>
    <scope>NUCLEOTIDE SEQUENCE [LARGE SCALE GENOMIC DNA]</scope>
    <source>
        <strain evidence="2 3">GrpM-11</strain>
    </source>
</reference>
<dbReference type="EMBL" id="JACJVJ010000001">
    <property type="protein sequence ID" value="MBC2776382.1"/>
    <property type="molecule type" value="Genomic_DNA"/>
</dbReference>
<keyword evidence="3" id="KW-1185">Reference proteome</keyword>
<protein>
    <submittedName>
        <fullName evidence="2">Uncharacterized protein</fullName>
    </submittedName>
</protein>
<comment type="caution">
    <text evidence="2">The sequence shown here is derived from an EMBL/GenBank/DDBJ whole genome shotgun (WGS) entry which is preliminary data.</text>
</comment>
<evidence type="ECO:0000313" key="2">
    <source>
        <dbReference type="EMBL" id="MBC2776382.1"/>
    </source>
</evidence>
<accession>A0A842HTN2</accession>
<evidence type="ECO:0000256" key="1">
    <source>
        <dbReference type="SAM" id="MobiDB-lite"/>
    </source>
</evidence>
<feature type="compositionally biased region" description="Basic and acidic residues" evidence="1">
    <location>
        <begin position="153"/>
        <end position="162"/>
    </location>
</feature>